<dbReference type="Proteomes" id="UP001497623">
    <property type="component" value="Unassembled WGS sequence"/>
</dbReference>
<gene>
    <name evidence="1" type="ORF">MNOR_LOCUS8018</name>
</gene>
<proteinExistence type="predicted"/>
<protein>
    <submittedName>
        <fullName evidence="1">Uncharacterized protein</fullName>
    </submittedName>
</protein>
<name>A0AAV2Q568_MEGNR</name>
<dbReference type="AlphaFoldDB" id="A0AAV2Q568"/>
<accession>A0AAV2Q568</accession>
<sequence>MYIKRTDRQTDLKNNFIETPKKFIRSSLAYGPPFLQILFKSIIKFEKYCQMNFSVLELLGSNGDFEMSITQKPLKFKKRKFSILFLTLSAMKFGEMKKIGERHF</sequence>
<reference evidence="1 2" key="1">
    <citation type="submission" date="2024-05" db="EMBL/GenBank/DDBJ databases">
        <authorList>
            <person name="Wallberg A."/>
        </authorList>
    </citation>
    <scope>NUCLEOTIDE SEQUENCE [LARGE SCALE GENOMIC DNA]</scope>
</reference>
<evidence type="ECO:0000313" key="2">
    <source>
        <dbReference type="Proteomes" id="UP001497623"/>
    </source>
</evidence>
<comment type="caution">
    <text evidence="1">The sequence shown here is derived from an EMBL/GenBank/DDBJ whole genome shotgun (WGS) entry which is preliminary data.</text>
</comment>
<keyword evidence="2" id="KW-1185">Reference proteome</keyword>
<evidence type="ECO:0000313" key="1">
    <source>
        <dbReference type="EMBL" id="CAL4069761.1"/>
    </source>
</evidence>
<organism evidence="1 2">
    <name type="scientific">Meganyctiphanes norvegica</name>
    <name type="common">Northern krill</name>
    <name type="synonym">Thysanopoda norvegica</name>
    <dbReference type="NCBI Taxonomy" id="48144"/>
    <lineage>
        <taxon>Eukaryota</taxon>
        <taxon>Metazoa</taxon>
        <taxon>Ecdysozoa</taxon>
        <taxon>Arthropoda</taxon>
        <taxon>Crustacea</taxon>
        <taxon>Multicrustacea</taxon>
        <taxon>Malacostraca</taxon>
        <taxon>Eumalacostraca</taxon>
        <taxon>Eucarida</taxon>
        <taxon>Euphausiacea</taxon>
        <taxon>Euphausiidae</taxon>
        <taxon>Meganyctiphanes</taxon>
    </lineage>
</organism>
<dbReference type="EMBL" id="CAXKWB010003638">
    <property type="protein sequence ID" value="CAL4069761.1"/>
    <property type="molecule type" value="Genomic_DNA"/>
</dbReference>